<feature type="non-terminal residue" evidence="2">
    <location>
        <position position="1"/>
    </location>
</feature>
<evidence type="ECO:0000256" key="1">
    <source>
        <dbReference type="SAM" id="Phobius"/>
    </source>
</evidence>
<feature type="transmembrane region" description="Helical" evidence="1">
    <location>
        <begin position="178"/>
        <end position="198"/>
    </location>
</feature>
<proteinExistence type="predicted"/>
<keyword evidence="1" id="KW-0812">Transmembrane</keyword>
<name>A0A9W8JCR3_9AGAR</name>
<gene>
    <name evidence="2" type="ORF">H1R20_g6340</name>
</gene>
<feature type="transmembrane region" description="Helical" evidence="1">
    <location>
        <begin position="118"/>
        <end position="143"/>
    </location>
</feature>
<feature type="transmembrane region" description="Helical" evidence="1">
    <location>
        <begin position="72"/>
        <end position="98"/>
    </location>
</feature>
<feature type="transmembrane region" description="Helical" evidence="1">
    <location>
        <begin position="603"/>
        <end position="623"/>
    </location>
</feature>
<comment type="caution">
    <text evidence="2">The sequence shown here is derived from an EMBL/GenBank/DDBJ whole genome shotgun (WGS) entry which is preliminary data.</text>
</comment>
<evidence type="ECO:0000313" key="2">
    <source>
        <dbReference type="EMBL" id="KAJ2930763.1"/>
    </source>
</evidence>
<accession>A0A9W8JCR3</accession>
<organism evidence="2 3">
    <name type="scientific">Candolleomyces eurysporus</name>
    <dbReference type="NCBI Taxonomy" id="2828524"/>
    <lineage>
        <taxon>Eukaryota</taxon>
        <taxon>Fungi</taxon>
        <taxon>Dikarya</taxon>
        <taxon>Basidiomycota</taxon>
        <taxon>Agaricomycotina</taxon>
        <taxon>Agaricomycetes</taxon>
        <taxon>Agaricomycetidae</taxon>
        <taxon>Agaricales</taxon>
        <taxon>Agaricineae</taxon>
        <taxon>Psathyrellaceae</taxon>
        <taxon>Candolleomyces</taxon>
    </lineage>
</organism>
<protein>
    <submittedName>
        <fullName evidence="2">Uncharacterized protein</fullName>
    </submittedName>
</protein>
<keyword evidence="3" id="KW-1185">Reference proteome</keyword>
<sequence>MAPGQEEPAGYSTDHGYSKVAQAEYDDPYATKRPMSTAMTSEKESMVHTQIAHPKVKKMTGKRPSKWSSIRFSMPILVIAVHVALLIFLYAFFIITSYNPVPLPESAALYAKMHQQVVILVVSTIGTAIGLLSTSFMASAIYYSLNRFLTGPKPVPLWNLNAALTLSNESFILSWQRWAWSLASILLYICITLQTASWTTLLSPKDVPVRAGLSGFELDLTSEEFRRLMQANQQVVTPELFANSLSLIAQAGSTAASTKFSLPSILNFNQLSYINSTGGTLPATWTPWISTTTSSSGDSIPPSIRITDLNSNVNARRRGLFPVSFNLTQQGFTSRVECRSVPLTGTTRPSAIVSYLDRSDPTAALDLAAGSITVGCTGDGYTTLNYDGTSNGTTGEVVRSNVVLTNAAGDGVFAAPCGVNDGNGGVYWDVIIAGAGKYSFMNSTICSVWPTTTFVDVHYQDTSALFNSSFPSLINGTRSWRETPAPWLGSFATDLFIKGVVEQGQSTRGSAVGDVIRSFVGPPDAAQLDSTLVPKVLEAYIRGVLEFSLTLLRSAYSTSNSRLVPNSGGELPENLRVALNGTYETATVGWSQDIDPGAAAATLVAPTIISLTSIFIVLVTMFCTSRASWKAAMARIPKSEADDRANAWFNPGDLLHIIAASRAGGLSEVPFPEYDDDLEGWSSSVNLRFAKVGEGSGLVQAH</sequence>
<dbReference type="AlphaFoldDB" id="A0A9W8JCR3"/>
<keyword evidence="1" id="KW-0472">Membrane</keyword>
<dbReference type="EMBL" id="JANBPK010000821">
    <property type="protein sequence ID" value="KAJ2930763.1"/>
    <property type="molecule type" value="Genomic_DNA"/>
</dbReference>
<dbReference type="Proteomes" id="UP001140091">
    <property type="component" value="Unassembled WGS sequence"/>
</dbReference>
<dbReference type="OrthoDB" id="3351168at2759"/>
<evidence type="ECO:0000313" key="3">
    <source>
        <dbReference type="Proteomes" id="UP001140091"/>
    </source>
</evidence>
<keyword evidence="1" id="KW-1133">Transmembrane helix</keyword>
<reference evidence="2" key="1">
    <citation type="submission" date="2022-06" db="EMBL/GenBank/DDBJ databases">
        <title>Genome Sequence of Candolleomyces eurysporus.</title>
        <authorList>
            <person name="Buettner E."/>
        </authorList>
    </citation>
    <scope>NUCLEOTIDE SEQUENCE</scope>
    <source>
        <strain evidence="2">VTCC 930004</strain>
    </source>
</reference>